<evidence type="ECO:0000259" key="1">
    <source>
        <dbReference type="Pfam" id="PF00571"/>
    </source>
</evidence>
<keyword evidence="3" id="KW-1185">Reference proteome</keyword>
<dbReference type="EMBL" id="FZNO01000008">
    <property type="protein sequence ID" value="SNR46436.1"/>
    <property type="molecule type" value="Genomic_DNA"/>
</dbReference>
<dbReference type="Pfam" id="PF00571">
    <property type="entry name" value="CBS"/>
    <property type="match status" value="1"/>
</dbReference>
<feature type="domain" description="CBS" evidence="1">
    <location>
        <begin position="69"/>
        <end position="117"/>
    </location>
</feature>
<dbReference type="AlphaFoldDB" id="A0A238WIM2"/>
<dbReference type="Proteomes" id="UP000198403">
    <property type="component" value="Unassembled WGS sequence"/>
</dbReference>
<reference evidence="2 3" key="1">
    <citation type="submission" date="2017-06" db="EMBL/GenBank/DDBJ databases">
        <authorList>
            <person name="Kim H.J."/>
            <person name="Triplett B.A."/>
        </authorList>
    </citation>
    <scope>NUCLEOTIDE SEQUENCE [LARGE SCALE GENOMIC DNA]</scope>
    <source>
        <strain evidence="2 3">DSM 44272</strain>
    </source>
</reference>
<evidence type="ECO:0000313" key="3">
    <source>
        <dbReference type="Proteomes" id="UP000198403"/>
    </source>
</evidence>
<protein>
    <submittedName>
        <fullName evidence="2">CBS domain-containing protein</fullName>
    </submittedName>
</protein>
<proteinExistence type="predicted"/>
<dbReference type="InterPro" id="IPR000644">
    <property type="entry name" value="CBS_dom"/>
</dbReference>
<accession>A0A238WIM2</accession>
<organism evidence="2 3">
    <name type="scientific">Blastococcus mobilis</name>
    <dbReference type="NCBI Taxonomy" id="1938746"/>
    <lineage>
        <taxon>Bacteria</taxon>
        <taxon>Bacillati</taxon>
        <taxon>Actinomycetota</taxon>
        <taxon>Actinomycetes</taxon>
        <taxon>Geodermatophilales</taxon>
        <taxon>Geodermatophilaceae</taxon>
        <taxon>Blastococcus</taxon>
    </lineage>
</organism>
<dbReference type="OrthoDB" id="23692at2"/>
<gene>
    <name evidence="2" type="ORF">SAMN06272737_10869</name>
</gene>
<evidence type="ECO:0000313" key="2">
    <source>
        <dbReference type="EMBL" id="SNR46436.1"/>
    </source>
</evidence>
<sequence>MPPSGTAGGLPQWGDSVAALVRPVRQCTLGEETPGVPPVVLVGSHGEPTALLLSDPRTAEVCTAPVSLRVHPTTDVTEALERALTRTAVLRFDPVVCTDRTGHVLGLLRIEDLASAARKSR</sequence>
<name>A0A238WIM2_9ACTN</name>